<feature type="compositionally biased region" description="Basic residues" evidence="5">
    <location>
        <begin position="163"/>
        <end position="174"/>
    </location>
</feature>
<evidence type="ECO:0000313" key="7">
    <source>
        <dbReference type="EMBL" id="SHJ36454.1"/>
    </source>
</evidence>
<dbReference type="RefSeq" id="WP_072908774.1">
    <property type="nucleotide sequence ID" value="NZ_FQZT01000007.1"/>
</dbReference>
<dbReference type="Pfam" id="PF13801">
    <property type="entry name" value="Metal_resist"/>
    <property type="match status" value="1"/>
</dbReference>
<dbReference type="STRING" id="1122189.SAMN02745165_02198"/>
<comment type="similarity">
    <text evidence="2">Belongs to the CpxP/Spy family.</text>
</comment>
<protein>
    <submittedName>
        <fullName evidence="7">Protein CpxP</fullName>
    </submittedName>
</protein>
<dbReference type="InterPro" id="IPR012899">
    <property type="entry name" value="LTXXQ"/>
</dbReference>
<accession>A0A1M6IPQ9</accession>
<feature type="region of interest" description="Disordered" evidence="5">
    <location>
        <begin position="154"/>
        <end position="174"/>
    </location>
</feature>
<dbReference type="GO" id="GO:0051082">
    <property type="term" value="F:unfolded protein binding"/>
    <property type="evidence" value="ECO:0007669"/>
    <property type="project" value="TreeGrafter"/>
</dbReference>
<evidence type="ECO:0000256" key="5">
    <source>
        <dbReference type="SAM" id="MobiDB-lite"/>
    </source>
</evidence>
<evidence type="ECO:0000256" key="3">
    <source>
        <dbReference type="ARBA" id="ARBA00022729"/>
    </source>
</evidence>
<evidence type="ECO:0000313" key="8">
    <source>
        <dbReference type="Proteomes" id="UP000184171"/>
    </source>
</evidence>
<sequence>MKKQVLIPALLIGTLVTSSIAMAAPGFGKFRSGDCDGNGKGRQAITFEQHEERAGQRLEKMTAILDLSEEQQAQVKQLLNNNWQERQDGRSEMQAARDAMREARQAEPFNEGAFRTAVAELNELKTDKMVERAQQKEELFALLTPEQQEKAETLRGLMSGPGKGKHGGGKGFRL</sequence>
<dbReference type="InterPro" id="IPR052211">
    <property type="entry name" value="Cpx_auxiliary_protein"/>
</dbReference>
<dbReference type="Proteomes" id="UP000184171">
    <property type="component" value="Unassembled WGS sequence"/>
</dbReference>
<evidence type="ECO:0000256" key="6">
    <source>
        <dbReference type="SAM" id="SignalP"/>
    </source>
</evidence>
<keyword evidence="8" id="KW-1185">Reference proteome</keyword>
<evidence type="ECO:0000256" key="2">
    <source>
        <dbReference type="ARBA" id="ARBA00008441"/>
    </source>
</evidence>
<keyword evidence="3 6" id="KW-0732">Signal</keyword>
<dbReference type="GO" id="GO:0030288">
    <property type="term" value="C:outer membrane-bounded periplasmic space"/>
    <property type="evidence" value="ECO:0007669"/>
    <property type="project" value="TreeGrafter"/>
</dbReference>
<dbReference type="EMBL" id="FQZT01000007">
    <property type="protein sequence ID" value="SHJ36454.1"/>
    <property type="molecule type" value="Genomic_DNA"/>
</dbReference>
<feature type="chain" id="PRO_5012115953" evidence="6">
    <location>
        <begin position="24"/>
        <end position="174"/>
    </location>
</feature>
<gene>
    <name evidence="7" type="ORF">SAMN02745165_02198</name>
</gene>
<reference evidence="7 8" key="1">
    <citation type="submission" date="2016-11" db="EMBL/GenBank/DDBJ databases">
        <authorList>
            <person name="Jaros S."/>
            <person name="Januszkiewicz K."/>
            <person name="Wedrychowicz H."/>
        </authorList>
    </citation>
    <scope>NUCLEOTIDE SEQUENCE [LARGE SCALE GENOMIC DNA]</scope>
    <source>
        <strain evidence="7 8">DSM 5091</strain>
    </source>
</reference>
<dbReference type="PANTHER" id="PTHR38102:SF1">
    <property type="entry name" value="PERIPLASMIC CHAPERONE SPY"/>
    <property type="match status" value="1"/>
</dbReference>
<dbReference type="PANTHER" id="PTHR38102">
    <property type="entry name" value="PERIPLASMIC CHAPERONE SPY"/>
    <property type="match status" value="1"/>
</dbReference>
<evidence type="ECO:0000256" key="4">
    <source>
        <dbReference type="ARBA" id="ARBA00022764"/>
    </source>
</evidence>
<evidence type="ECO:0000256" key="1">
    <source>
        <dbReference type="ARBA" id="ARBA00004418"/>
    </source>
</evidence>
<name>A0A1M6IPQ9_MALRU</name>
<organism evidence="7 8">
    <name type="scientific">Malonomonas rubra DSM 5091</name>
    <dbReference type="NCBI Taxonomy" id="1122189"/>
    <lineage>
        <taxon>Bacteria</taxon>
        <taxon>Pseudomonadati</taxon>
        <taxon>Thermodesulfobacteriota</taxon>
        <taxon>Desulfuromonadia</taxon>
        <taxon>Desulfuromonadales</taxon>
        <taxon>Geopsychrobacteraceae</taxon>
        <taxon>Malonomonas</taxon>
    </lineage>
</organism>
<dbReference type="AlphaFoldDB" id="A0A1M6IPQ9"/>
<dbReference type="CDD" id="cd09916">
    <property type="entry name" value="CpxP_like"/>
    <property type="match status" value="1"/>
</dbReference>
<dbReference type="Gene3D" id="1.20.120.1490">
    <property type="match status" value="1"/>
</dbReference>
<keyword evidence="4" id="KW-0574">Periplasm</keyword>
<proteinExistence type="inferred from homology"/>
<feature type="signal peptide" evidence="6">
    <location>
        <begin position="1"/>
        <end position="23"/>
    </location>
</feature>
<dbReference type="InterPro" id="IPR025961">
    <property type="entry name" value="Metal_resist"/>
</dbReference>
<comment type="subcellular location">
    <subcellularLocation>
        <location evidence="1">Periplasm</location>
    </subcellularLocation>
</comment>
<dbReference type="OrthoDB" id="6226884at2"/>